<dbReference type="OrthoDB" id="6415790at2759"/>
<dbReference type="SUPFAM" id="SSF55277">
    <property type="entry name" value="GYF domain"/>
    <property type="match status" value="1"/>
</dbReference>
<dbReference type="InterPro" id="IPR003169">
    <property type="entry name" value="GYF"/>
</dbReference>
<evidence type="ECO:0000259" key="2">
    <source>
        <dbReference type="PROSITE" id="PS50829"/>
    </source>
</evidence>
<dbReference type="PANTHER" id="PTHR46851">
    <property type="entry name" value="OS01G0884500 PROTEIN"/>
    <property type="match status" value="1"/>
</dbReference>
<name>A0A5N6RRE4_9ROSI</name>
<dbReference type="SUPFAM" id="SSF159042">
    <property type="entry name" value="Plus3-like"/>
    <property type="match status" value="1"/>
</dbReference>
<dbReference type="SMART" id="SM00151">
    <property type="entry name" value="SWIB"/>
    <property type="match status" value="1"/>
</dbReference>
<dbReference type="GO" id="GO:0003677">
    <property type="term" value="F:DNA binding"/>
    <property type="evidence" value="ECO:0007669"/>
    <property type="project" value="InterPro"/>
</dbReference>
<evidence type="ECO:0008006" key="7">
    <source>
        <dbReference type="Google" id="ProtNLM"/>
    </source>
</evidence>
<dbReference type="Pfam" id="PF02201">
    <property type="entry name" value="SWIB"/>
    <property type="match status" value="1"/>
</dbReference>
<dbReference type="Pfam" id="PF02213">
    <property type="entry name" value="GYF"/>
    <property type="match status" value="1"/>
</dbReference>
<feature type="domain" description="DM2" evidence="4">
    <location>
        <begin position="38"/>
        <end position="118"/>
    </location>
</feature>
<evidence type="ECO:0000259" key="3">
    <source>
        <dbReference type="PROSITE" id="PS51360"/>
    </source>
</evidence>
<dbReference type="InterPro" id="IPR036128">
    <property type="entry name" value="Plus3-like_sf"/>
</dbReference>
<dbReference type="SMART" id="SM00444">
    <property type="entry name" value="GYF"/>
    <property type="match status" value="1"/>
</dbReference>
<evidence type="ECO:0000256" key="1">
    <source>
        <dbReference type="SAM" id="MobiDB-lite"/>
    </source>
</evidence>
<dbReference type="Gene3D" id="1.10.245.10">
    <property type="entry name" value="SWIB/MDM2 domain"/>
    <property type="match status" value="1"/>
</dbReference>
<dbReference type="EMBL" id="CM017328">
    <property type="protein sequence ID" value="KAE8124978.1"/>
    <property type="molecule type" value="Genomic_DNA"/>
</dbReference>
<dbReference type="InterPro" id="IPR045894">
    <property type="entry name" value="At5g08430-like"/>
</dbReference>
<feature type="region of interest" description="Disordered" evidence="1">
    <location>
        <begin position="330"/>
        <end position="349"/>
    </location>
</feature>
<dbReference type="InterPro" id="IPR004343">
    <property type="entry name" value="Plus-3_dom"/>
</dbReference>
<dbReference type="InterPro" id="IPR036885">
    <property type="entry name" value="SWIB_MDM2_dom_sf"/>
</dbReference>
<sequence length="511" mass="58327">MDGGGESAAFEWVEDYNGHEYETRARAKRKVRSKKKEFLGWGSRPLINFLQWVGKDTRERISQSDAVTIINDYVNENKLVHPSKKKRIICDEWLHSIFGRKTIGRKKIHHLLEQHFTENQEESDDDFLYSPSKNRNGLEIYEEGILSSERKAHQKRKVSGTPKSCFPAINPHNIKLVYLKKSLVEDLLRNPETFESKLIGSFVRIKSDPNDYFQKNSHQLVQITGLKKASGTSSTSTEVFFLASNVVKDISIGMLSDDNFSDEECKDLCQRVNDGLLRKPTVVELQQKAQILHEDITRHYLEKKQLLENRDEQLRLLSEVPEVIANEIEPPAIPQATPDNVEQENSGSPRSILNGASEIPILVIAANGTASNLTSPNMDFTEFQHDVIEEQPKHPSQLMDKSHGDLQLANEEENKGGVQMVEKQVMRPQVIDLSDDEENEPPSVGKQILEDKLGSSMWHYLDPQGDIQGPFSLTSLKRWSEADYFPRDFKVWKMGQSQDEAVLLKDILHQN</sequence>
<evidence type="ECO:0000313" key="6">
    <source>
        <dbReference type="Proteomes" id="UP000327013"/>
    </source>
</evidence>
<proteinExistence type="predicted"/>
<dbReference type="PROSITE" id="PS51360">
    <property type="entry name" value="PLUS3"/>
    <property type="match status" value="1"/>
</dbReference>
<dbReference type="InterPro" id="IPR003121">
    <property type="entry name" value="SWIB_MDM2_domain"/>
</dbReference>
<dbReference type="PROSITE" id="PS51925">
    <property type="entry name" value="SWIB_MDM2"/>
    <property type="match status" value="1"/>
</dbReference>
<gene>
    <name evidence="5" type="ORF">FH972_019817</name>
</gene>
<feature type="compositionally biased region" description="Polar residues" evidence="1">
    <location>
        <begin position="337"/>
        <end position="349"/>
    </location>
</feature>
<dbReference type="SUPFAM" id="SSF47592">
    <property type="entry name" value="SWIB/MDM2 domain"/>
    <property type="match status" value="1"/>
</dbReference>
<dbReference type="InterPro" id="IPR035445">
    <property type="entry name" value="GYF-like_dom_sf"/>
</dbReference>
<dbReference type="PANTHER" id="PTHR46851:SF11">
    <property type="entry name" value="GYF DOMAIN-CONTAINING PROTEIN"/>
    <property type="match status" value="1"/>
</dbReference>
<dbReference type="Gene3D" id="3.90.70.200">
    <property type="entry name" value="Plus-3 domain"/>
    <property type="match status" value="1"/>
</dbReference>
<organism evidence="5 6">
    <name type="scientific">Carpinus fangiana</name>
    <dbReference type="NCBI Taxonomy" id="176857"/>
    <lineage>
        <taxon>Eukaryota</taxon>
        <taxon>Viridiplantae</taxon>
        <taxon>Streptophyta</taxon>
        <taxon>Embryophyta</taxon>
        <taxon>Tracheophyta</taxon>
        <taxon>Spermatophyta</taxon>
        <taxon>Magnoliopsida</taxon>
        <taxon>eudicotyledons</taxon>
        <taxon>Gunneridae</taxon>
        <taxon>Pentapetalae</taxon>
        <taxon>rosids</taxon>
        <taxon>fabids</taxon>
        <taxon>Fagales</taxon>
        <taxon>Betulaceae</taxon>
        <taxon>Carpinus</taxon>
    </lineage>
</organism>
<keyword evidence="6" id="KW-1185">Reference proteome</keyword>
<dbReference type="PROSITE" id="PS50829">
    <property type="entry name" value="GYF"/>
    <property type="match status" value="1"/>
</dbReference>
<dbReference type="Gene3D" id="3.30.1490.40">
    <property type="match status" value="1"/>
</dbReference>
<reference evidence="5 6" key="1">
    <citation type="submission" date="2019-06" db="EMBL/GenBank/DDBJ databases">
        <title>A chromosomal-level reference genome of Carpinus fangiana (Coryloideae, Betulaceae).</title>
        <authorList>
            <person name="Yang X."/>
            <person name="Wang Z."/>
            <person name="Zhang L."/>
            <person name="Hao G."/>
            <person name="Liu J."/>
            <person name="Yang Y."/>
        </authorList>
    </citation>
    <scope>NUCLEOTIDE SEQUENCE [LARGE SCALE GENOMIC DNA]</scope>
    <source>
        <strain evidence="5">Cfa_2016G</strain>
        <tissue evidence="5">Leaf</tissue>
    </source>
</reference>
<protein>
    <recommendedName>
        <fullName evidence="7">GYF domain-containing protein</fullName>
    </recommendedName>
</protein>
<dbReference type="CDD" id="cd10567">
    <property type="entry name" value="SWIB-MDM2_like"/>
    <property type="match status" value="1"/>
</dbReference>
<feature type="domain" description="Plus3" evidence="3">
    <location>
        <begin position="168"/>
        <end position="297"/>
    </location>
</feature>
<feature type="domain" description="GYF" evidence="2">
    <location>
        <begin position="455"/>
        <end position="509"/>
    </location>
</feature>
<dbReference type="SMART" id="SM00719">
    <property type="entry name" value="Plus3"/>
    <property type="match status" value="1"/>
</dbReference>
<evidence type="ECO:0000259" key="4">
    <source>
        <dbReference type="PROSITE" id="PS51925"/>
    </source>
</evidence>
<evidence type="ECO:0000313" key="5">
    <source>
        <dbReference type="EMBL" id="KAE8124978.1"/>
    </source>
</evidence>
<accession>A0A5N6RRE4</accession>
<dbReference type="InterPro" id="IPR019835">
    <property type="entry name" value="SWIB_domain"/>
</dbReference>
<dbReference type="Proteomes" id="UP000327013">
    <property type="component" value="Chromosome 8"/>
</dbReference>
<dbReference type="AlphaFoldDB" id="A0A5N6RRE4"/>
<dbReference type="Pfam" id="PF03126">
    <property type="entry name" value="Plus-3"/>
    <property type="match status" value="1"/>
</dbReference>